<dbReference type="STRING" id="867903.ThesuDRAFT_02062"/>
<name>K6Q0A5_9FIRM</name>
<dbReference type="InterPro" id="IPR027417">
    <property type="entry name" value="P-loop_NTPase"/>
</dbReference>
<dbReference type="InterPro" id="IPR014555">
    <property type="entry name" value="RecF-like"/>
</dbReference>
<dbReference type="PIRSF" id="PIRSF029347">
    <property type="entry name" value="RecF"/>
    <property type="match status" value="1"/>
</dbReference>
<sequence length="404" mass="44782">MAGGRPFIQSVRVRNYKSIAACEVHLSHVTVLVGPNGSGKSNFLDALRFVADALRTTLEHAIRDRGGINEVRRRSHGHPHNFDIELKVNLRDGAEAEYAFRIGSTRGAGYQVIHETCAIRTADMGQHFYEVEKGTVRRASFGNLGPEHIESDRLYLTLVSGLPQFRALYDGLSHMGFYNLNPDVIKDIQDPDPGELLSRDGRNMASVIRRLHENNPDVLDRIMEYLQAVVPGVRSVEVVYLQHKAALRFRQAVRGARDPWTFAAANVSDGTLRALGVLVAAFQTQAMTRFPVPLVGIEEPEIAIHPGAAVKLMDALLEAARQTQIVITTHSPELLDHPDLTDDMLLAVEADQGETLIAPVDITTRRAIREHLYTAGELLRLGQLQPERSRASASPHEQTRLALE</sequence>
<dbReference type="Proteomes" id="UP000005710">
    <property type="component" value="Unassembled WGS sequence"/>
</dbReference>
<dbReference type="OrthoDB" id="9810873at2"/>
<dbReference type="SUPFAM" id="SSF52540">
    <property type="entry name" value="P-loop containing nucleoside triphosphate hydrolases"/>
    <property type="match status" value="1"/>
</dbReference>
<organism evidence="3 4">
    <name type="scientific">Thermaerobacter subterraneus DSM 13965</name>
    <dbReference type="NCBI Taxonomy" id="867903"/>
    <lineage>
        <taxon>Bacteria</taxon>
        <taxon>Bacillati</taxon>
        <taxon>Bacillota</taxon>
        <taxon>Clostridia</taxon>
        <taxon>Eubacteriales</taxon>
        <taxon>Clostridiales Family XVII. Incertae Sedis</taxon>
        <taxon>Thermaerobacter</taxon>
    </lineage>
</organism>
<proteinExistence type="predicted"/>
<dbReference type="GO" id="GO:0016887">
    <property type="term" value="F:ATP hydrolysis activity"/>
    <property type="evidence" value="ECO:0007669"/>
    <property type="project" value="InterPro"/>
</dbReference>
<feature type="region of interest" description="Disordered" evidence="1">
    <location>
        <begin position="385"/>
        <end position="404"/>
    </location>
</feature>
<dbReference type="GO" id="GO:0005524">
    <property type="term" value="F:ATP binding"/>
    <property type="evidence" value="ECO:0007669"/>
    <property type="project" value="InterPro"/>
</dbReference>
<dbReference type="Pfam" id="PF13304">
    <property type="entry name" value="AAA_21"/>
    <property type="match status" value="1"/>
</dbReference>
<dbReference type="AlphaFoldDB" id="K6Q0A5"/>
<reference evidence="3" key="1">
    <citation type="submission" date="2010-10" db="EMBL/GenBank/DDBJ databases">
        <authorList>
            <consortium name="US DOE Joint Genome Institute (JGI-PGF)"/>
            <person name="Lucas S."/>
            <person name="Copeland A."/>
            <person name="Lapidus A."/>
            <person name="Bruce D."/>
            <person name="Goodwin L."/>
            <person name="Pitluck S."/>
            <person name="Kyrpides N."/>
            <person name="Mavromatis K."/>
            <person name="Detter J.C."/>
            <person name="Han C."/>
            <person name="Land M."/>
            <person name="Hauser L."/>
            <person name="Markowitz V."/>
            <person name="Cheng J.-F."/>
            <person name="Hugenholtz P."/>
            <person name="Woyke T."/>
            <person name="Wu D."/>
            <person name="Pukall R."/>
            <person name="Wahrenburg C."/>
            <person name="Brambilla E."/>
            <person name="Klenk H.-P."/>
            <person name="Eisen J.A."/>
        </authorList>
    </citation>
    <scope>NUCLEOTIDE SEQUENCE [LARGE SCALE GENOMIC DNA]</scope>
    <source>
        <strain evidence="3">DSM 13965</strain>
    </source>
</reference>
<dbReference type="PANTHER" id="PTHR40396">
    <property type="entry name" value="ATPASE-LIKE PROTEIN"/>
    <property type="match status" value="1"/>
</dbReference>
<evidence type="ECO:0000256" key="1">
    <source>
        <dbReference type="SAM" id="MobiDB-lite"/>
    </source>
</evidence>
<dbReference type="EMBL" id="AENY02000003">
    <property type="protein sequence ID" value="EKP94329.1"/>
    <property type="molecule type" value="Genomic_DNA"/>
</dbReference>
<evidence type="ECO:0000313" key="3">
    <source>
        <dbReference type="EMBL" id="EKP94329.1"/>
    </source>
</evidence>
<protein>
    <submittedName>
        <fullName evidence="3">ATPase</fullName>
    </submittedName>
</protein>
<dbReference type="PANTHER" id="PTHR40396:SF1">
    <property type="entry name" value="ATPASE AAA-TYPE CORE DOMAIN-CONTAINING PROTEIN"/>
    <property type="match status" value="1"/>
</dbReference>
<dbReference type="Gene3D" id="3.40.50.300">
    <property type="entry name" value="P-loop containing nucleotide triphosphate hydrolases"/>
    <property type="match status" value="2"/>
</dbReference>
<keyword evidence="4" id="KW-1185">Reference proteome</keyword>
<reference evidence="3" key="2">
    <citation type="submission" date="2012-10" db="EMBL/GenBank/DDBJ databases">
        <title>Improved high-quality draft of Thermaerobacter subterraneus C21, DSM 13965.</title>
        <authorList>
            <consortium name="DOE Joint Genome Institute"/>
            <person name="Eisen J."/>
            <person name="Huntemann M."/>
            <person name="Wei C.-L."/>
            <person name="Han J."/>
            <person name="Detter J.C."/>
            <person name="Han C."/>
            <person name="Tapia R."/>
            <person name="Chen A."/>
            <person name="Kyrpides N."/>
            <person name="Mavromatis K."/>
            <person name="Markowitz V."/>
            <person name="Szeto E."/>
            <person name="Ivanova N."/>
            <person name="Mikhailova N."/>
            <person name="Ovchinnikova G."/>
            <person name="Pagani I."/>
            <person name="Pati A."/>
            <person name="Goodwin L."/>
            <person name="Nordberg H.P."/>
            <person name="Cantor M.N."/>
            <person name="Hua S.X."/>
            <person name="Woyke T."/>
            <person name="Eisen J."/>
            <person name="Klenk H.-P."/>
        </authorList>
    </citation>
    <scope>NUCLEOTIDE SEQUENCE [LARGE SCALE GENOMIC DNA]</scope>
    <source>
        <strain evidence="3">DSM 13965</strain>
    </source>
</reference>
<dbReference type="RefSeq" id="WP_006904344.1">
    <property type="nucleotide sequence ID" value="NZ_JH976535.1"/>
</dbReference>
<dbReference type="InterPro" id="IPR003959">
    <property type="entry name" value="ATPase_AAA_core"/>
</dbReference>
<dbReference type="eggNOG" id="COG4637">
    <property type="taxonomic scope" value="Bacteria"/>
</dbReference>
<comment type="caution">
    <text evidence="3">The sequence shown here is derived from an EMBL/GenBank/DDBJ whole genome shotgun (WGS) entry which is preliminary data.</text>
</comment>
<feature type="domain" description="ATPase AAA-type core" evidence="2">
    <location>
        <begin position="29"/>
        <end position="336"/>
    </location>
</feature>
<gene>
    <name evidence="3" type="ORF">ThesuDRAFT_02062</name>
</gene>
<accession>K6Q0A5</accession>
<dbReference type="HOGENOM" id="CLU_035814_3_1_9"/>
<evidence type="ECO:0000259" key="2">
    <source>
        <dbReference type="Pfam" id="PF13304"/>
    </source>
</evidence>
<evidence type="ECO:0000313" key="4">
    <source>
        <dbReference type="Proteomes" id="UP000005710"/>
    </source>
</evidence>